<accession>A0AAD7QJJ7</accession>
<evidence type="ECO:0000259" key="5">
    <source>
        <dbReference type="Pfam" id="PF01397"/>
    </source>
</evidence>
<dbReference type="Pfam" id="PF03936">
    <property type="entry name" value="Terpene_synth_C"/>
    <property type="match status" value="1"/>
</dbReference>
<keyword evidence="3" id="KW-0460">Magnesium</keyword>
<organism evidence="7 8">
    <name type="scientific">Quillaja saponaria</name>
    <name type="common">Soap bark tree</name>
    <dbReference type="NCBI Taxonomy" id="32244"/>
    <lineage>
        <taxon>Eukaryota</taxon>
        <taxon>Viridiplantae</taxon>
        <taxon>Streptophyta</taxon>
        <taxon>Embryophyta</taxon>
        <taxon>Tracheophyta</taxon>
        <taxon>Spermatophyta</taxon>
        <taxon>Magnoliopsida</taxon>
        <taxon>eudicotyledons</taxon>
        <taxon>Gunneridae</taxon>
        <taxon>Pentapetalae</taxon>
        <taxon>rosids</taxon>
        <taxon>fabids</taxon>
        <taxon>Fabales</taxon>
        <taxon>Quillajaceae</taxon>
        <taxon>Quillaja</taxon>
    </lineage>
</organism>
<dbReference type="GO" id="GO:0010333">
    <property type="term" value="F:terpene synthase activity"/>
    <property type="evidence" value="ECO:0007669"/>
    <property type="project" value="InterPro"/>
</dbReference>
<dbReference type="PANTHER" id="PTHR31225:SF244">
    <property type="entry name" value="1,8-CINEOLE SYNTHASE 1, CHLOROPLASTIC-RELATED"/>
    <property type="match status" value="1"/>
</dbReference>
<dbReference type="InterPro" id="IPR044814">
    <property type="entry name" value="Terpene_cyclase_plant_C1"/>
</dbReference>
<dbReference type="SFLD" id="SFLDG01019">
    <property type="entry name" value="Terpene_Cyclase_Like_1_C_Termi"/>
    <property type="match status" value="1"/>
</dbReference>
<dbReference type="AlphaFoldDB" id="A0AAD7QJJ7"/>
<reference evidence="7 8" key="1">
    <citation type="journal article" date="2023" name="Science">
        <title>Elucidation of the pathway for biosynthesis of saponin adjuvants from the soapbark tree.</title>
        <authorList>
            <person name="Reed J."/>
            <person name="Orme A."/>
            <person name="El-Demerdash A."/>
            <person name="Owen C."/>
            <person name="Martin L.B.B."/>
            <person name="Misra R.C."/>
            <person name="Kikuchi S."/>
            <person name="Rejzek M."/>
            <person name="Martin A.C."/>
            <person name="Harkess A."/>
            <person name="Leebens-Mack J."/>
            <person name="Louveau T."/>
            <person name="Stephenson M.J."/>
            <person name="Osbourn A."/>
        </authorList>
    </citation>
    <scope>NUCLEOTIDE SEQUENCE [LARGE SCALE GENOMIC DNA]</scope>
    <source>
        <strain evidence="7">S10</strain>
    </source>
</reference>
<evidence type="ECO:0000256" key="2">
    <source>
        <dbReference type="ARBA" id="ARBA00022723"/>
    </source>
</evidence>
<dbReference type="PANTHER" id="PTHR31225">
    <property type="entry name" value="OS04G0344100 PROTEIN-RELATED"/>
    <property type="match status" value="1"/>
</dbReference>
<evidence type="ECO:0000256" key="3">
    <source>
        <dbReference type="ARBA" id="ARBA00022842"/>
    </source>
</evidence>
<dbReference type="GO" id="GO:0016102">
    <property type="term" value="P:diterpenoid biosynthetic process"/>
    <property type="evidence" value="ECO:0007669"/>
    <property type="project" value="InterPro"/>
</dbReference>
<dbReference type="CDD" id="cd00684">
    <property type="entry name" value="Terpene_cyclase_plant_C1"/>
    <property type="match status" value="1"/>
</dbReference>
<dbReference type="InterPro" id="IPR005630">
    <property type="entry name" value="Terpene_synthase_metal-bd"/>
</dbReference>
<dbReference type="SUPFAM" id="SSF48239">
    <property type="entry name" value="Terpenoid cyclases/Protein prenyltransferases"/>
    <property type="match status" value="1"/>
</dbReference>
<dbReference type="InterPro" id="IPR008949">
    <property type="entry name" value="Isoprenoid_synthase_dom_sf"/>
</dbReference>
<dbReference type="EMBL" id="JARAOO010000001">
    <property type="protein sequence ID" value="KAJ7982691.1"/>
    <property type="molecule type" value="Genomic_DNA"/>
</dbReference>
<dbReference type="Gene3D" id="1.10.600.10">
    <property type="entry name" value="Farnesyl Diphosphate Synthase"/>
    <property type="match status" value="1"/>
</dbReference>
<dbReference type="GO" id="GO:0000287">
    <property type="term" value="F:magnesium ion binding"/>
    <property type="evidence" value="ECO:0007669"/>
    <property type="project" value="InterPro"/>
</dbReference>
<evidence type="ECO:0000256" key="4">
    <source>
        <dbReference type="ARBA" id="ARBA00023239"/>
    </source>
</evidence>
<dbReference type="SFLD" id="SFLDS00005">
    <property type="entry name" value="Isoprenoid_Synthase_Type_I"/>
    <property type="match status" value="1"/>
</dbReference>
<dbReference type="InterPro" id="IPR034741">
    <property type="entry name" value="Terpene_cyclase-like_1_C"/>
</dbReference>
<dbReference type="Pfam" id="PF01397">
    <property type="entry name" value="Terpene_synth"/>
    <property type="match status" value="1"/>
</dbReference>
<evidence type="ECO:0000313" key="8">
    <source>
        <dbReference type="Proteomes" id="UP001163823"/>
    </source>
</evidence>
<dbReference type="KEGG" id="qsa:O6P43_001786"/>
<keyword evidence="8" id="KW-1185">Reference proteome</keyword>
<dbReference type="InterPro" id="IPR008930">
    <property type="entry name" value="Terpenoid_cyclase/PrenylTrfase"/>
</dbReference>
<dbReference type="InterPro" id="IPR036965">
    <property type="entry name" value="Terpene_synth_N_sf"/>
</dbReference>
<evidence type="ECO:0000256" key="1">
    <source>
        <dbReference type="ARBA" id="ARBA00001946"/>
    </source>
</evidence>
<feature type="domain" description="Terpene synthase N-terminal" evidence="5">
    <location>
        <begin position="66"/>
        <end position="233"/>
    </location>
</feature>
<gene>
    <name evidence="7" type="ORF">O6P43_001786</name>
</gene>
<feature type="domain" description="Terpene synthase metal-binding" evidence="6">
    <location>
        <begin position="269"/>
        <end position="497"/>
    </location>
</feature>
<evidence type="ECO:0000259" key="6">
    <source>
        <dbReference type="Pfam" id="PF03936"/>
    </source>
</evidence>
<proteinExistence type="predicted"/>
<keyword evidence="2" id="KW-0479">Metal-binding</keyword>
<comment type="cofactor">
    <cofactor evidence="1">
        <name>Mg(2+)</name>
        <dbReference type="ChEBI" id="CHEBI:18420"/>
    </cofactor>
</comment>
<protein>
    <submittedName>
        <fullName evidence="7">Myrcene synthase, chloroplastic</fullName>
    </submittedName>
</protein>
<dbReference type="FunFam" id="1.10.600.10:FF:000007">
    <property type="entry name" value="Isoprene synthase, chloroplastic"/>
    <property type="match status" value="1"/>
</dbReference>
<comment type="caution">
    <text evidence="7">The sequence shown here is derived from an EMBL/GenBank/DDBJ whole genome shotgun (WGS) entry which is preliminary data.</text>
</comment>
<dbReference type="InterPro" id="IPR001906">
    <property type="entry name" value="Terpene_synth_N"/>
</dbReference>
<evidence type="ECO:0000313" key="7">
    <source>
        <dbReference type="EMBL" id="KAJ7982691.1"/>
    </source>
</evidence>
<dbReference type="InterPro" id="IPR050148">
    <property type="entry name" value="Terpene_synthase-like"/>
</dbReference>
<keyword evidence="4" id="KW-0456">Lyase</keyword>
<name>A0AAD7QJJ7_QUISA</name>
<dbReference type="Proteomes" id="UP001163823">
    <property type="component" value="Chromosome 1"/>
</dbReference>
<dbReference type="SUPFAM" id="SSF48576">
    <property type="entry name" value="Terpenoid synthases"/>
    <property type="match status" value="1"/>
</dbReference>
<sequence length="557" mass="64559">MLMALSIPSCTNFTKFATAKKEKFSLVKSRSCRIVSCQVQCSTSSPNISSDHKNIVRRSANYDPPIWSYDYIQALSSKYLEKSYSKQHHMLKEEVKLMLGKVENHLHQLELANVLQRLGLFYHFKDDMKRILDDIYKSIIDGNHTWKNLCSTALEFRLLRPHGYDVSTEVFKRFHNEMDNLKSYNTSDIEGMLSLYEASYLSIEGETFLDEARDFTRKHLKEFVEDQNKKENEMILQHESYFAEFAKLDFNILQATLQEDLKQASSWWKDSGLGELSFARNRLMENFFWNVGIAWMPHFGYHRRMQTTVFALITTIDDVYDVHGTLEELELFTDVVDRWDSNAMDKLPDYMKTCFLALGDVVDEIAFNSLKEQGFHSTPYLKKQWAGLCKSYLIEAKWYHNGYTPTLQEYIDNAWISIGASLIMFHAYLFVSNPITREALDCLEDNHNIIRWSAMIHELKAGDVAKSMQCYMNEVSGASEKDAHAHVWSLVNKTWKKMNKDRATSSPFCETFTEVAVNFARMALCMYQNGDGHTVQDPKTKNLILSLVIEPIPVTHG</sequence>
<dbReference type="Gene3D" id="1.50.10.130">
    <property type="entry name" value="Terpene synthase, N-terminal domain"/>
    <property type="match status" value="1"/>
</dbReference>